<dbReference type="Proteomes" id="UP000253034">
    <property type="component" value="Unassembled WGS sequence"/>
</dbReference>
<evidence type="ECO:0000313" key="1">
    <source>
        <dbReference type="EMBL" id="RCX11275.1"/>
    </source>
</evidence>
<keyword evidence="2" id="KW-1185">Reference proteome</keyword>
<accession>A0A369AQ82</accession>
<sequence>MDKHNVIIVTDGDRSARHAMETAAANIGGRCISASAGNPTALTGYQIVSLIKTAGSDPVVVMVDDRGKEGAGKGEYAMKIIMQSEAVNVLGIAAVSSNGSDCNGLKVTCSVTKEGRVIEGAVDKYGNATGGNEICGDTLSVLNGMENILVVGMGDPGKMDFYDEVYKGAPVSTRVLREIIKRSGYRQRIN</sequence>
<dbReference type="RefSeq" id="WP_114299206.1">
    <property type="nucleotide sequence ID" value="NZ_QPJT01000026.1"/>
</dbReference>
<reference evidence="1 2" key="1">
    <citation type="submission" date="2018-07" db="EMBL/GenBank/DDBJ databases">
        <title>Genomic Encyclopedia of Type Strains, Phase IV (KMG-IV): sequencing the most valuable type-strain genomes for metagenomic binning, comparative biology and taxonomic classification.</title>
        <authorList>
            <person name="Goeker M."/>
        </authorList>
    </citation>
    <scope>NUCLEOTIDE SEQUENCE [LARGE SCALE GENOMIC DNA]</scope>
    <source>
        <strain evidence="1 2">DSM 27016</strain>
    </source>
</reference>
<gene>
    <name evidence="1" type="ORF">DFR58_12648</name>
</gene>
<dbReference type="AlphaFoldDB" id="A0A369AQ82"/>
<proteinExistence type="predicted"/>
<name>A0A369AQ82_9FIRM</name>
<dbReference type="OrthoDB" id="1679631at2"/>
<dbReference type="EMBL" id="QPJT01000026">
    <property type="protein sequence ID" value="RCX11275.1"/>
    <property type="molecule type" value="Genomic_DNA"/>
</dbReference>
<evidence type="ECO:0000313" key="2">
    <source>
        <dbReference type="Proteomes" id="UP000253034"/>
    </source>
</evidence>
<organism evidence="1 2">
    <name type="scientific">Anaerobacterium chartisolvens</name>
    <dbReference type="NCBI Taxonomy" id="1297424"/>
    <lineage>
        <taxon>Bacteria</taxon>
        <taxon>Bacillati</taxon>
        <taxon>Bacillota</taxon>
        <taxon>Clostridia</taxon>
        <taxon>Eubacteriales</taxon>
        <taxon>Oscillospiraceae</taxon>
        <taxon>Anaerobacterium</taxon>
    </lineage>
</organism>
<dbReference type="Pfam" id="PF14097">
    <property type="entry name" value="SpoVAE"/>
    <property type="match status" value="1"/>
</dbReference>
<dbReference type="InterPro" id="IPR025914">
    <property type="entry name" value="SpoVAE"/>
</dbReference>
<protein>
    <submittedName>
        <fullName evidence="1">Stage V sporulation protein AE</fullName>
    </submittedName>
</protein>
<comment type="caution">
    <text evidence="1">The sequence shown here is derived from an EMBL/GenBank/DDBJ whole genome shotgun (WGS) entry which is preliminary data.</text>
</comment>